<protein>
    <submittedName>
        <fullName evidence="1">Uncharacterized protein</fullName>
    </submittedName>
</protein>
<evidence type="ECO:0000313" key="1">
    <source>
        <dbReference type="EMBL" id="KAK1124415.1"/>
    </source>
</evidence>
<evidence type="ECO:0000313" key="2">
    <source>
        <dbReference type="Proteomes" id="UP001177670"/>
    </source>
</evidence>
<keyword evidence="2" id="KW-1185">Reference proteome</keyword>
<dbReference type="AlphaFoldDB" id="A0AA40FS92"/>
<reference evidence="1" key="1">
    <citation type="submission" date="2021-10" db="EMBL/GenBank/DDBJ databases">
        <title>Melipona bicolor Genome sequencing and assembly.</title>
        <authorList>
            <person name="Araujo N.S."/>
            <person name="Arias M.C."/>
        </authorList>
    </citation>
    <scope>NUCLEOTIDE SEQUENCE</scope>
    <source>
        <strain evidence="1">USP_2M_L1-L4_2017</strain>
        <tissue evidence="1">Whole body</tissue>
    </source>
</reference>
<dbReference type="Proteomes" id="UP001177670">
    <property type="component" value="Unassembled WGS sequence"/>
</dbReference>
<name>A0AA40FS92_9HYME</name>
<gene>
    <name evidence="1" type="ORF">K0M31_006775</name>
</gene>
<comment type="caution">
    <text evidence="1">The sequence shown here is derived from an EMBL/GenBank/DDBJ whole genome shotgun (WGS) entry which is preliminary data.</text>
</comment>
<sequence length="126" mass="14079">MDETVVKKIKNVDADVKDAKDAIVAEVSDATQKVSDACKIVASEKMGDEVRRAEKEGESAARRIINGAKKIRDKVTADAKDARDKTAAIAKDAKDLLIKPLRSMKIKRLIEPAIWDRFKNWRCRGE</sequence>
<accession>A0AA40FS92</accession>
<organism evidence="1 2">
    <name type="scientific">Melipona bicolor</name>
    <dbReference type="NCBI Taxonomy" id="60889"/>
    <lineage>
        <taxon>Eukaryota</taxon>
        <taxon>Metazoa</taxon>
        <taxon>Ecdysozoa</taxon>
        <taxon>Arthropoda</taxon>
        <taxon>Hexapoda</taxon>
        <taxon>Insecta</taxon>
        <taxon>Pterygota</taxon>
        <taxon>Neoptera</taxon>
        <taxon>Endopterygota</taxon>
        <taxon>Hymenoptera</taxon>
        <taxon>Apocrita</taxon>
        <taxon>Aculeata</taxon>
        <taxon>Apoidea</taxon>
        <taxon>Anthophila</taxon>
        <taxon>Apidae</taxon>
        <taxon>Melipona</taxon>
    </lineage>
</organism>
<dbReference type="EMBL" id="JAHYIQ010000018">
    <property type="protein sequence ID" value="KAK1124415.1"/>
    <property type="molecule type" value="Genomic_DNA"/>
</dbReference>
<proteinExistence type="predicted"/>